<evidence type="ECO:0008006" key="3">
    <source>
        <dbReference type="Google" id="ProtNLM"/>
    </source>
</evidence>
<protein>
    <recommendedName>
        <fullName evidence="3">Integrase</fullName>
    </recommendedName>
</protein>
<organism evidence="1 2">
    <name type="scientific">Sphingobium yanoikuyae</name>
    <name type="common">Sphingomonas yanoikuyae</name>
    <dbReference type="NCBI Taxonomy" id="13690"/>
    <lineage>
        <taxon>Bacteria</taxon>
        <taxon>Pseudomonadati</taxon>
        <taxon>Pseudomonadota</taxon>
        <taxon>Alphaproteobacteria</taxon>
        <taxon>Sphingomonadales</taxon>
        <taxon>Sphingomonadaceae</taxon>
        <taxon>Sphingobium</taxon>
    </lineage>
</organism>
<name>A0A430BDJ6_SPHYA</name>
<evidence type="ECO:0000313" key="1">
    <source>
        <dbReference type="EMBL" id="RSU46915.1"/>
    </source>
</evidence>
<proteinExistence type="predicted"/>
<reference evidence="1 2" key="1">
    <citation type="submission" date="2018-07" db="EMBL/GenBank/DDBJ databases">
        <title>Genomic and Epidemiologic Investigation of an Indolent Hospital Outbreak.</title>
        <authorList>
            <person name="Johnson R.C."/>
            <person name="Deming C."/>
            <person name="Conlan S."/>
            <person name="Zellmer C.J."/>
            <person name="Michelin A.V."/>
            <person name="Lee-Lin S."/>
            <person name="Thomas P.J."/>
            <person name="Park M."/>
            <person name="Weingarten R.A."/>
            <person name="Less J."/>
            <person name="Dekker J.P."/>
            <person name="Frank K.M."/>
            <person name="Musser K.A."/>
            <person name="Mcquiston J.R."/>
            <person name="Henderson D.K."/>
            <person name="Lau A.F."/>
            <person name="Palmore T.N."/>
            <person name="Segre J.A."/>
        </authorList>
    </citation>
    <scope>NUCLEOTIDE SEQUENCE [LARGE SCALE GENOMIC DNA]</scope>
    <source>
        <strain evidence="1 2">SK-NIH.Env6_1116</strain>
    </source>
</reference>
<accession>A0A430BDJ6</accession>
<dbReference type="EMBL" id="QRAL01000054">
    <property type="protein sequence ID" value="RSU46915.1"/>
    <property type="molecule type" value="Genomic_DNA"/>
</dbReference>
<evidence type="ECO:0000313" key="2">
    <source>
        <dbReference type="Proteomes" id="UP000287401"/>
    </source>
</evidence>
<gene>
    <name evidence="1" type="ORF">DAH51_25355</name>
</gene>
<dbReference type="Proteomes" id="UP000287401">
    <property type="component" value="Unassembled WGS sequence"/>
</dbReference>
<sequence length="692" mass="77873">MTTTSDIIADQRRSGIHPCEFEGSVSSKSRWDDSAWLLDSPTRALSRSGIGIDWTTFPSELTPMFKELFWSIFISRPNGQPYAISQAQSAFSRFRYVAKWMHEQKRKSFASFSPALVTRFISDLKAHLRAKEKERDEDLTTASVTGYLKVLEFAFEQRTTLHARGVQGISFPPFGEASVWSIGDEIAPAIEAFTPPIPDALVIPIVSSAYHFIRDVADDVISLEDLVFNLESKDISKKNPRRISLKQFRKLRPALISEYAEENADRRPWLRELIKGHDQSEDGDAVTPAFRRLMMDVVAAAIIVLRFSTGIRHGEVLTLAPGKQNDGLPVCVTKETSVSGAYEMFFIEGTVSKGWDHPEDARWLLAAQVNGERRLPDAVRAIQVIETILAPWRDRSSDPDVHKQLLIQFGTHGFPNNPGHILPMLASQVGIMMKDFYERRVDWSGVDFTDPKISMFAGGGIRKIQSKQWRKTWANFVFRTDRKLLPAISQQFQHYSTVLTQDAYIGKDAEQLGLIGDAATERAIEFMADALDGHTGVGGMAKKAIDKLEDLKASVRGLTGTEKSEVIRDWLVERDITMWSAPHGKCLIGMMPTGSRCHAAAETLDWSNQVPNFATRNPRLCSGCACFAVGHEDIPFWAQRYLENKNIWEQAVARHMDIHYVVARDRYLASENVLKSLNVDIDQLAKDYADGY</sequence>
<comment type="caution">
    <text evidence="1">The sequence shown here is derived from an EMBL/GenBank/DDBJ whole genome shotgun (WGS) entry which is preliminary data.</text>
</comment>
<dbReference type="AlphaFoldDB" id="A0A430BDJ6"/>